<dbReference type="STRING" id="158787.BSCA_1843"/>
<accession>A0A087D6B2</accession>
<evidence type="ECO:0000256" key="2">
    <source>
        <dbReference type="RuleBase" id="RU003679"/>
    </source>
</evidence>
<dbReference type="GO" id="GO:0005975">
    <property type="term" value="P:carbohydrate metabolic process"/>
    <property type="evidence" value="ECO:0007669"/>
    <property type="project" value="InterPro"/>
</dbReference>
<dbReference type="AlphaFoldDB" id="A0A087D6B2"/>
<feature type="domain" description="GLMA-like second" evidence="4">
    <location>
        <begin position="468"/>
        <end position="583"/>
    </location>
</feature>
<evidence type="ECO:0000256" key="1">
    <source>
        <dbReference type="ARBA" id="ARBA00009809"/>
    </source>
</evidence>
<dbReference type="InterPro" id="IPR054746">
    <property type="entry name" value="GLMA-like_second"/>
</dbReference>
<evidence type="ECO:0000259" key="3">
    <source>
        <dbReference type="Pfam" id="PF01301"/>
    </source>
</evidence>
<protein>
    <submittedName>
        <fullName evidence="5">Beta-galactosidase</fullName>
        <ecNumber evidence="5">3.2.1.23</ecNumber>
    </submittedName>
</protein>
<reference evidence="5 6" key="1">
    <citation type="submission" date="2014-03" db="EMBL/GenBank/DDBJ databases">
        <title>Genomics of Bifidobacteria.</title>
        <authorList>
            <person name="Ventura M."/>
            <person name="Milani C."/>
            <person name="Lugli G.A."/>
        </authorList>
    </citation>
    <scope>NUCLEOTIDE SEQUENCE [LARGE SCALE GENOMIC DNA]</scope>
    <source>
        <strain evidence="5 6">LMG 21589</strain>
    </source>
</reference>
<dbReference type="eggNOG" id="COG1874">
    <property type="taxonomic scope" value="Bacteria"/>
</dbReference>
<comment type="caution">
    <text evidence="5">The sequence shown here is derived from an EMBL/GenBank/DDBJ whole genome shotgun (WGS) entry which is preliminary data.</text>
</comment>
<evidence type="ECO:0000313" key="5">
    <source>
        <dbReference type="EMBL" id="KFI91062.1"/>
    </source>
</evidence>
<organism evidence="5 6">
    <name type="scientific">Bifidobacterium scardovii</name>
    <dbReference type="NCBI Taxonomy" id="158787"/>
    <lineage>
        <taxon>Bacteria</taxon>
        <taxon>Bacillati</taxon>
        <taxon>Actinomycetota</taxon>
        <taxon>Actinomycetes</taxon>
        <taxon>Bifidobacteriales</taxon>
        <taxon>Bifidobacteriaceae</taxon>
        <taxon>Bifidobacterium</taxon>
    </lineage>
</organism>
<dbReference type="PRINTS" id="PR00742">
    <property type="entry name" value="GLHYDRLASE35"/>
</dbReference>
<dbReference type="GeneID" id="85165813"/>
<dbReference type="EMBL" id="JGZO01000025">
    <property type="protein sequence ID" value="KFI91062.1"/>
    <property type="molecule type" value="Genomic_DNA"/>
</dbReference>
<dbReference type="InterPro" id="IPR017853">
    <property type="entry name" value="GH"/>
</dbReference>
<dbReference type="Gene3D" id="3.40.50.880">
    <property type="match status" value="1"/>
</dbReference>
<evidence type="ECO:0000313" key="6">
    <source>
        <dbReference type="Proteomes" id="UP000029033"/>
    </source>
</evidence>
<dbReference type="InterPro" id="IPR029062">
    <property type="entry name" value="Class_I_gatase-like"/>
</dbReference>
<feature type="domain" description="Glycoside hydrolase 35 catalytic" evidence="3">
    <location>
        <begin position="16"/>
        <end position="126"/>
    </location>
</feature>
<dbReference type="InterPro" id="IPR031330">
    <property type="entry name" value="Gly_Hdrlase_35_cat"/>
</dbReference>
<dbReference type="Pfam" id="PF22369">
    <property type="entry name" value="GLMA_2nd"/>
    <property type="match status" value="1"/>
</dbReference>
<keyword evidence="5" id="KW-0378">Hydrolase</keyword>
<dbReference type="GO" id="GO:0004565">
    <property type="term" value="F:beta-galactosidase activity"/>
    <property type="evidence" value="ECO:0007669"/>
    <property type="project" value="UniProtKB-EC"/>
</dbReference>
<dbReference type="Pfam" id="PF01301">
    <property type="entry name" value="Glyco_hydro_35"/>
    <property type="match status" value="1"/>
</dbReference>
<dbReference type="CDD" id="cd03143">
    <property type="entry name" value="A4_beta-galactosidase_middle_domain"/>
    <property type="match status" value="1"/>
</dbReference>
<dbReference type="Gene3D" id="3.20.20.80">
    <property type="entry name" value="Glycosidases"/>
    <property type="match status" value="1"/>
</dbReference>
<gene>
    <name evidence="5" type="ORF">BSCA_1843</name>
</gene>
<dbReference type="InterPro" id="IPR001944">
    <property type="entry name" value="Glycoside_Hdrlase_35"/>
</dbReference>
<dbReference type="SUPFAM" id="SSF51445">
    <property type="entry name" value="(Trans)glycosidases"/>
    <property type="match status" value="1"/>
</dbReference>
<evidence type="ECO:0000259" key="4">
    <source>
        <dbReference type="Pfam" id="PF22369"/>
    </source>
</evidence>
<dbReference type="EC" id="3.2.1.23" evidence="5"/>
<sequence length="698" mass="78130">MTTTTQRFITIDDSALKINGKRAELYGGAIHYWRLERDKWEKILDEIVDLGFTMVSIYIPWEAHELSRGVFDFGQVDPRTDIDAFLTLCEKRGLNIVVRPGPQINSEMTWFGYPKRILDDERLQAKNSSGARAVLNQVPKPIPALSYAVDAFFEETALWYDAICPILAKHAANNGGGIVACQVDNEMAFFFGINAYSGDFSDASLQLYRKFLIDKYGSVEGVAKAYGLGHIDDLDAFQPPRRFDRADKASIPWYADWSEYRERYLIDSMDRLAGMLRDRGLNQIALFHNYPHPLGPGGAASGFTCPFNLPKLEEKLDFVGFDIYSRKHLYNHVKTVASYVVGSSRFPYIPEFIAGVWAWYLHPGDAADEEFVTKAALMQGIKGFSRYMIVERDKWFFSPIRRDGTVRPMSKMHKTMNDILRGVDFGNLRRRSDVLLLANREYDRLEASSVLVSFPGDFLETPSGFSEYPNRMTVADETFGFDSIVSREKGEYFNAFNESLKTSGVGFVLSDTDLNPRRWAGYRAVVLVTEDWLSEDTQRALTDYAKAGGLLIIGPKVPAFGHTMEPCTVLADELGLAPGRVENVSTVSVGSGSVIVVPSVEQAKNVGEMIAHSADVTRFISDDGRVDVVVHDDITDPGRQIVFVCNPTDQIISTHVSVDQQLVSARELWNGLELNVVKGGLDLTLDPYTIMICDCAVN</sequence>
<dbReference type="OrthoDB" id="9813184at2"/>
<name>A0A087D6B2_9BIFI</name>
<dbReference type="RefSeq" id="WP_033519914.1">
    <property type="nucleotide sequence ID" value="NZ_CAUPKV010000020.1"/>
</dbReference>
<keyword evidence="6" id="KW-1185">Reference proteome</keyword>
<keyword evidence="5" id="KW-0326">Glycosidase</keyword>
<proteinExistence type="inferred from homology"/>
<comment type="similarity">
    <text evidence="1 2">Belongs to the glycosyl hydrolase 35 family.</text>
</comment>
<dbReference type="PANTHER" id="PTHR23421">
    <property type="entry name" value="BETA-GALACTOSIDASE RELATED"/>
    <property type="match status" value="1"/>
</dbReference>
<dbReference type="Proteomes" id="UP000029033">
    <property type="component" value="Unassembled WGS sequence"/>
</dbReference>